<dbReference type="InterPro" id="IPR013830">
    <property type="entry name" value="SGNH_hydro"/>
</dbReference>
<dbReference type="AlphaFoldDB" id="A0A8K1FJB3"/>
<dbReference type="PANTHER" id="PTHR30383:SF5">
    <property type="entry name" value="SGNH HYDROLASE-TYPE ESTERASE DOMAIN-CONTAINING PROTEIN"/>
    <property type="match status" value="1"/>
</dbReference>
<proteinExistence type="predicted"/>
<evidence type="ECO:0000259" key="1">
    <source>
        <dbReference type="Pfam" id="PF13472"/>
    </source>
</evidence>
<feature type="domain" description="SGNH hydrolase-type esterase" evidence="1">
    <location>
        <begin position="45"/>
        <end position="230"/>
    </location>
</feature>
<evidence type="ECO:0000313" key="3">
    <source>
        <dbReference type="Proteomes" id="UP000794436"/>
    </source>
</evidence>
<dbReference type="Gene3D" id="3.40.50.1110">
    <property type="entry name" value="SGNH hydrolase"/>
    <property type="match status" value="1"/>
</dbReference>
<dbReference type="Pfam" id="PF13472">
    <property type="entry name" value="Lipase_GDSL_2"/>
    <property type="match status" value="1"/>
</dbReference>
<dbReference type="InterPro" id="IPR051532">
    <property type="entry name" value="Ester_Hydrolysis_Enzymes"/>
</dbReference>
<dbReference type="EMBL" id="SPLM01000108">
    <property type="protein sequence ID" value="TMW60583.1"/>
    <property type="molecule type" value="Genomic_DNA"/>
</dbReference>
<dbReference type="CDD" id="cd00229">
    <property type="entry name" value="SGNH_hydrolase"/>
    <property type="match status" value="1"/>
</dbReference>
<comment type="caution">
    <text evidence="2">The sequence shown here is derived from an EMBL/GenBank/DDBJ whole genome shotgun (WGS) entry which is preliminary data.</text>
</comment>
<name>A0A8K1FJB3_PYTOL</name>
<dbReference type="SUPFAM" id="SSF52266">
    <property type="entry name" value="SGNH hydrolase"/>
    <property type="match status" value="1"/>
</dbReference>
<dbReference type="Proteomes" id="UP000794436">
    <property type="component" value="Unassembled WGS sequence"/>
</dbReference>
<keyword evidence="3" id="KW-1185">Reference proteome</keyword>
<dbReference type="InterPro" id="IPR036514">
    <property type="entry name" value="SGNH_hydro_sf"/>
</dbReference>
<protein>
    <recommendedName>
        <fullName evidence="1">SGNH hydrolase-type esterase domain-containing protein</fullName>
    </recommendedName>
</protein>
<evidence type="ECO:0000313" key="2">
    <source>
        <dbReference type="EMBL" id="TMW60583.1"/>
    </source>
</evidence>
<dbReference type="PANTHER" id="PTHR30383">
    <property type="entry name" value="THIOESTERASE 1/PROTEASE 1/LYSOPHOSPHOLIPASE L1"/>
    <property type="match status" value="1"/>
</dbReference>
<gene>
    <name evidence="2" type="ORF">Poli38472_000625</name>
</gene>
<sequence>MTSMTTRVRLYLALLWWQLCQWVVRFVYVNSLAPSSQFFHKVVIIGDDFAAGLGDYVTMTSSAGLARHLKGVIAGNDKVRHRWEIINAGIPGSFSQDWLLNAPTKYFESVFSSNKRTSDAEIVIVMLGSNESRAKSGENAKEISRNLMSICDTLRKKGKHVCLATVASSTPLEPTVEKIPLNSMLEDFCASTKGDDMPVILGPRLDTYAFRRDNVLSFDGYHFNSSAYKLLARNTADFLVPMMTAVEWRTWKDQLQKVTYDKSLYE</sequence>
<reference evidence="2" key="1">
    <citation type="submission" date="2019-03" db="EMBL/GenBank/DDBJ databases">
        <title>Long read genome sequence of the mycoparasitic Pythium oligandrum ATCC 38472 isolated from sugarbeet rhizosphere.</title>
        <authorList>
            <person name="Gaulin E."/>
        </authorList>
    </citation>
    <scope>NUCLEOTIDE SEQUENCE</scope>
    <source>
        <strain evidence="2">ATCC 38472_TT</strain>
    </source>
</reference>
<accession>A0A8K1FJB3</accession>
<dbReference type="GO" id="GO:0004622">
    <property type="term" value="F:phosphatidylcholine lysophospholipase activity"/>
    <property type="evidence" value="ECO:0007669"/>
    <property type="project" value="TreeGrafter"/>
</dbReference>
<organism evidence="2 3">
    <name type="scientific">Pythium oligandrum</name>
    <name type="common">Mycoparasitic fungus</name>
    <dbReference type="NCBI Taxonomy" id="41045"/>
    <lineage>
        <taxon>Eukaryota</taxon>
        <taxon>Sar</taxon>
        <taxon>Stramenopiles</taxon>
        <taxon>Oomycota</taxon>
        <taxon>Peronosporomycetes</taxon>
        <taxon>Pythiales</taxon>
        <taxon>Pythiaceae</taxon>
        <taxon>Pythium</taxon>
    </lineage>
</organism>
<dbReference type="OrthoDB" id="57748at2759"/>